<sequence length="419" mass="45654">MNKLSSLSFRKKLQIGCYSLIGLNALMILILLLASDSNWFLGILFLIVLVVGSFPFIKLFEKQLTEPVAELSRIALNIAKGDFSQKVAVTSDDTLGQLGRSFNQMIDKLRDILQNTGGITKQVFESSRDIYMKNENFRGVLEQVSISAQELASGASQISEEVSGVSQTSRMIETELINYAGSAKEMKTRSDAMMQLVEKGRTSVESQGAGMKRNVEVTNQVSATIDLLAKQAAGISNVTRSISDIAEQTNLLSLNASIEAARAGEHGKGFAVVAQQVRKLAEESTSLTREVFGFVKSIEQGIKDALQSIQINEDVVKKQTVLIDQTEKVFAQIVDSVGFISVEITRFADGSDQMLTSSQQIAAAMENISAITEQSAAGTEEVSASMNEQIATVQGIVSQTEEMTRIVSQLQHTIQIFKM</sequence>
<protein>
    <submittedName>
        <fullName evidence="10">Methyl-accepting chemotaxis protein</fullName>
    </submittedName>
</protein>
<evidence type="ECO:0000256" key="7">
    <source>
        <dbReference type="SAM" id="Phobius"/>
    </source>
</evidence>
<dbReference type="OrthoDB" id="2489132at2"/>
<dbReference type="Pfam" id="PF00015">
    <property type="entry name" value="MCPsignal"/>
    <property type="match status" value="1"/>
</dbReference>
<keyword evidence="2" id="KW-1003">Cell membrane</keyword>
<dbReference type="PROSITE" id="PS50885">
    <property type="entry name" value="HAMP"/>
    <property type="match status" value="1"/>
</dbReference>
<evidence type="ECO:0000256" key="4">
    <source>
        <dbReference type="ARBA" id="ARBA00023224"/>
    </source>
</evidence>
<evidence type="ECO:0000256" key="6">
    <source>
        <dbReference type="PROSITE-ProRule" id="PRU00284"/>
    </source>
</evidence>
<keyword evidence="4 6" id="KW-0807">Transducer</keyword>
<comment type="similarity">
    <text evidence="5">Belongs to the methyl-accepting chemotaxis (MCP) protein family.</text>
</comment>
<feature type="domain" description="Methyl-accepting transducer" evidence="8">
    <location>
        <begin position="133"/>
        <end position="369"/>
    </location>
</feature>
<dbReference type="InterPro" id="IPR003660">
    <property type="entry name" value="HAMP_dom"/>
</dbReference>
<accession>A0A4Y8Q866</accession>
<organism evidence="10 11">
    <name type="scientific">Paenibacillus athensensis</name>
    <dbReference type="NCBI Taxonomy" id="1967502"/>
    <lineage>
        <taxon>Bacteria</taxon>
        <taxon>Bacillati</taxon>
        <taxon>Bacillota</taxon>
        <taxon>Bacilli</taxon>
        <taxon>Bacillales</taxon>
        <taxon>Paenibacillaceae</taxon>
        <taxon>Paenibacillus</taxon>
    </lineage>
</organism>
<keyword evidence="7" id="KW-1133">Transmembrane helix</keyword>
<feature type="domain" description="HAMP" evidence="9">
    <location>
        <begin position="62"/>
        <end position="114"/>
    </location>
</feature>
<proteinExistence type="inferred from homology"/>
<dbReference type="EMBL" id="MYFO01000006">
    <property type="protein sequence ID" value="TFE89715.1"/>
    <property type="molecule type" value="Genomic_DNA"/>
</dbReference>
<gene>
    <name evidence="10" type="ORF">B5M42_06370</name>
</gene>
<evidence type="ECO:0000313" key="11">
    <source>
        <dbReference type="Proteomes" id="UP000298246"/>
    </source>
</evidence>
<keyword evidence="11" id="KW-1185">Reference proteome</keyword>
<name>A0A4Y8Q866_9BACL</name>
<evidence type="ECO:0000256" key="5">
    <source>
        <dbReference type="ARBA" id="ARBA00029447"/>
    </source>
</evidence>
<dbReference type="SUPFAM" id="SSF58104">
    <property type="entry name" value="Methyl-accepting chemotaxis protein (MCP) signaling domain"/>
    <property type="match status" value="1"/>
</dbReference>
<feature type="transmembrane region" description="Helical" evidence="7">
    <location>
        <begin position="12"/>
        <end position="33"/>
    </location>
</feature>
<evidence type="ECO:0000259" key="8">
    <source>
        <dbReference type="PROSITE" id="PS50111"/>
    </source>
</evidence>
<evidence type="ECO:0000259" key="9">
    <source>
        <dbReference type="PROSITE" id="PS50885"/>
    </source>
</evidence>
<dbReference type="SMART" id="SM00304">
    <property type="entry name" value="HAMP"/>
    <property type="match status" value="1"/>
</dbReference>
<dbReference type="PANTHER" id="PTHR32089:SF112">
    <property type="entry name" value="LYSOZYME-LIKE PROTEIN-RELATED"/>
    <property type="match status" value="1"/>
</dbReference>
<evidence type="ECO:0000313" key="10">
    <source>
        <dbReference type="EMBL" id="TFE89715.1"/>
    </source>
</evidence>
<comment type="caution">
    <text evidence="10">The sequence shown here is derived from an EMBL/GenBank/DDBJ whole genome shotgun (WGS) entry which is preliminary data.</text>
</comment>
<comment type="subcellular location">
    <subcellularLocation>
        <location evidence="1">Cell membrane</location>
    </subcellularLocation>
</comment>
<feature type="transmembrane region" description="Helical" evidence="7">
    <location>
        <begin position="39"/>
        <end position="57"/>
    </location>
</feature>
<reference evidence="10 11" key="1">
    <citation type="submission" date="2017-03" db="EMBL/GenBank/DDBJ databases">
        <title>Isolation of Levoglucosan Utilizing Bacteria.</title>
        <authorList>
            <person name="Arya A.S."/>
        </authorList>
    </citation>
    <scope>NUCLEOTIDE SEQUENCE [LARGE SCALE GENOMIC DNA]</scope>
    <source>
        <strain evidence="10 11">MEC069</strain>
    </source>
</reference>
<dbReference type="GO" id="GO:0007165">
    <property type="term" value="P:signal transduction"/>
    <property type="evidence" value="ECO:0007669"/>
    <property type="project" value="UniProtKB-KW"/>
</dbReference>
<dbReference type="CDD" id="cd06225">
    <property type="entry name" value="HAMP"/>
    <property type="match status" value="1"/>
</dbReference>
<dbReference type="GO" id="GO:0005886">
    <property type="term" value="C:plasma membrane"/>
    <property type="evidence" value="ECO:0007669"/>
    <property type="project" value="UniProtKB-SubCell"/>
</dbReference>
<evidence type="ECO:0000256" key="2">
    <source>
        <dbReference type="ARBA" id="ARBA00022475"/>
    </source>
</evidence>
<dbReference type="Pfam" id="PF00672">
    <property type="entry name" value="HAMP"/>
    <property type="match status" value="1"/>
</dbReference>
<dbReference type="PANTHER" id="PTHR32089">
    <property type="entry name" value="METHYL-ACCEPTING CHEMOTAXIS PROTEIN MCPB"/>
    <property type="match status" value="1"/>
</dbReference>
<dbReference type="PROSITE" id="PS50111">
    <property type="entry name" value="CHEMOTAXIS_TRANSDUC_2"/>
    <property type="match status" value="1"/>
</dbReference>
<evidence type="ECO:0000256" key="1">
    <source>
        <dbReference type="ARBA" id="ARBA00004236"/>
    </source>
</evidence>
<keyword evidence="7" id="KW-0812">Transmembrane</keyword>
<dbReference type="Gene3D" id="6.10.340.10">
    <property type="match status" value="1"/>
</dbReference>
<dbReference type="AlphaFoldDB" id="A0A4Y8Q866"/>
<keyword evidence="3 7" id="KW-0472">Membrane</keyword>
<evidence type="ECO:0000256" key="3">
    <source>
        <dbReference type="ARBA" id="ARBA00023136"/>
    </source>
</evidence>
<dbReference type="Gene3D" id="1.10.287.950">
    <property type="entry name" value="Methyl-accepting chemotaxis protein"/>
    <property type="match status" value="1"/>
</dbReference>
<dbReference type="InterPro" id="IPR004089">
    <property type="entry name" value="MCPsignal_dom"/>
</dbReference>
<dbReference type="SMART" id="SM00283">
    <property type="entry name" value="MA"/>
    <property type="match status" value="1"/>
</dbReference>
<dbReference type="Proteomes" id="UP000298246">
    <property type="component" value="Unassembled WGS sequence"/>
</dbReference>